<dbReference type="EMBL" id="PGFH01000002">
    <property type="protein sequence ID" value="PJJ78637.1"/>
    <property type="molecule type" value="Genomic_DNA"/>
</dbReference>
<feature type="transmembrane region" description="Helical" evidence="2">
    <location>
        <begin position="50"/>
        <end position="83"/>
    </location>
</feature>
<sequence>MLDPANPLMLALLWVVLVGVLTALALRTFRRDQREYRRFKRFRTTKRRQLMLRRWLLISFSLFGGLALATLLASGAFAAPLLTEVQAWPWVAWLLGVLAARPTVTAGVLAGLAIGFIAVTVLAIISVRKEGEEVVSVGDVQAILPRNRQELVLGGLLSINAGVVEELLFRLALPALLFATTGNAVVAIVVSLLLFGLMHSYQGLTGIIVTTVLGAIFMAIYVLTGSILVTIIAHALIDLRSLVLIPMAIGGVHRIDGRRNPLAFTPKPKPVPVASETAAETAAETPAPEATRP</sequence>
<keyword evidence="4" id="KW-0645">Protease</keyword>
<feature type="transmembrane region" description="Helical" evidence="2">
    <location>
        <begin position="103"/>
        <end position="125"/>
    </location>
</feature>
<evidence type="ECO:0000256" key="2">
    <source>
        <dbReference type="SAM" id="Phobius"/>
    </source>
</evidence>
<accession>A0A2M9D378</accession>
<evidence type="ECO:0000256" key="1">
    <source>
        <dbReference type="SAM" id="MobiDB-lite"/>
    </source>
</evidence>
<dbReference type="InterPro" id="IPR003675">
    <property type="entry name" value="Rce1/LyrA-like_dom"/>
</dbReference>
<protein>
    <submittedName>
        <fullName evidence="4">Membrane protease YdiL (CAAX protease family)</fullName>
    </submittedName>
</protein>
<evidence type="ECO:0000313" key="4">
    <source>
        <dbReference type="EMBL" id="PJJ78637.1"/>
    </source>
</evidence>
<dbReference type="PANTHER" id="PTHR36435:SF1">
    <property type="entry name" value="CAAX AMINO TERMINAL PROTEASE FAMILY PROTEIN"/>
    <property type="match status" value="1"/>
</dbReference>
<feature type="transmembrane region" description="Helical" evidence="2">
    <location>
        <begin position="204"/>
        <end position="221"/>
    </location>
</feature>
<feature type="transmembrane region" description="Helical" evidence="2">
    <location>
        <begin position="175"/>
        <end position="197"/>
    </location>
</feature>
<keyword evidence="5" id="KW-1185">Reference proteome</keyword>
<comment type="caution">
    <text evidence="4">The sequence shown here is derived from an EMBL/GenBank/DDBJ whole genome shotgun (WGS) entry which is preliminary data.</text>
</comment>
<dbReference type="AlphaFoldDB" id="A0A2M9D378"/>
<reference evidence="4 5" key="1">
    <citation type="submission" date="2017-11" db="EMBL/GenBank/DDBJ databases">
        <title>Genomic Encyclopedia of Archaeal and Bacterial Type Strains, Phase II (KMG-II): From Individual Species to Whole Genera.</title>
        <authorList>
            <person name="Goeker M."/>
        </authorList>
    </citation>
    <scope>NUCLEOTIDE SEQUENCE [LARGE SCALE GENOMIC DNA]</scope>
    <source>
        <strain evidence="4 5">DSM 16400</strain>
    </source>
</reference>
<feature type="domain" description="CAAX prenyl protease 2/Lysostaphin resistance protein A-like" evidence="3">
    <location>
        <begin position="151"/>
        <end position="239"/>
    </location>
</feature>
<dbReference type="PANTHER" id="PTHR36435">
    <property type="entry name" value="SLR1288 PROTEIN"/>
    <property type="match status" value="1"/>
</dbReference>
<dbReference type="InterPro" id="IPR052710">
    <property type="entry name" value="CAAX_protease"/>
</dbReference>
<dbReference type="GO" id="GO:0080120">
    <property type="term" value="P:CAAX-box protein maturation"/>
    <property type="evidence" value="ECO:0007669"/>
    <property type="project" value="UniProtKB-ARBA"/>
</dbReference>
<keyword evidence="4" id="KW-0378">Hydrolase</keyword>
<dbReference type="Pfam" id="PF02517">
    <property type="entry name" value="Rce1-like"/>
    <property type="match status" value="1"/>
</dbReference>
<keyword evidence="2" id="KW-0812">Transmembrane</keyword>
<evidence type="ECO:0000259" key="3">
    <source>
        <dbReference type="Pfam" id="PF02517"/>
    </source>
</evidence>
<dbReference type="GO" id="GO:0004175">
    <property type="term" value="F:endopeptidase activity"/>
    <property type="evidence" value="ECO:0007669"/>
    <property type="project" value="UniProtKB-ARBA"/>
</dbReference>
<proteinExistence type="predicted"/>
<evidence type="ECO:0000313" key="5">
    <source>
        <dbReference type="Proteomes" id="UP000231742"/>
    </source>
</evidence>
<feature type="region of interest" description="Disordered" evidence="1">
    <location>
        <begin position="263"/>
        <end position="293"/>
    </location>
</feature>
<gene>
    <name evidence="4" type="ORF">CLV85_2214</name>
</gene>
<dbReference type="RefSeq" id="WP_100389667.1">
    <property type="nucleotide sequence ID" value="NZ_BMZU01000003.1"/>
</dbReference>
<dbReference type="Proteomes" id="UP000231742">
    <property type="component" value="Unassembled WGS sequence"/>
</dbReference>
<keyword evidence="2" id="KW-0472">Membrane</keyword>
<feature type="transmembrane region" description="Helical" evidence="2">
    <location>
        <begin position="6"/>
        <end position="29"/>
    </location>
</feature>
<keyword evidence="2" id="KW-1133">Transmembrane helix</keyword>
<dbReference type="OrthoDB" id="7632478at2"/>
<feature type="compositionally biased region" description="Low complexity" evidence="1">
    <location>
        <begin position="276"/>
        <end position="293"/>
    </location>
</feature>
<organism evidence="4 5">
    <name type="scientific">Salinibacterium amurskyense</name>
    <dbReference type="NCBI Taxonomy" id="205941"/>
    <lineage>
        <taxon>Bacteria</taxon>
        <taxon>Bacillati</taxon>
        <taxon>Actinomycetota</taxon>
        <taxon>Actinomycetes</taxon>
        <taxon>Micrococcales</taxon>
        <taxon>Microbacteriaceae</taxon>
        <taxon>Salinibacterium</taxon>
    </lineage>
</organism>
<dbReference type="GO" id="GO:0006508">
    <property type="term" value="P:proteolysis"/>
    <property type="evidence" value="ECO:0007669"/>
    <property type="project" value="UniProtKB-KW"/>
</dbReference>
<name>A0A2M9D378_9MICO</name>